<name>A4BBQ7_9GAMM</name>
<dbReference type="EMBL" id="AAOE01000004">
    <property type="protein sequence ID" value="EAR10392.1"/>
    <property type="molecule type" value="Genomic_DNA"/>
</dbReference>
<evidence type="ECO:0000313" key="7">
    <source>
        <dbReference type="Proteomes" id="UP000005953"/>
    </source>
</evidence>
<feature type="transmembrane region" description="Helical" evidence="5">
    <location>
        <begin position="242"/>
        <end position="261"/>
    </location>
</feature>
<dbReference type="GO" id="GO:0016151">
    <property type="term" value="F:nickel cation binding"/>
    <property type="evidence" value="ECO:0007669"/>
    <property type="project" value="UniProtKB-UniRule"/>
</dbReference>
<evidence type="ECO:0000256" key="3">
    <source>
        <dbReference type="ARBA" id="ARBA00023186"/>
    </source>
</evidence>
<evidence type="ECO:0000256" key="1">
    <source>
        <dbReference type="ARBA" id="ARBA00007177"/>
    </source>
</evidence>
<proteinExistence type="inferred from homology"/>
<keyword evidence="5" id="KW-0472">Membrane</keyword>
<keyword evidence="3 4" id="KW-0143">Chaperone</keyword>
<comment type="similarity">
    <text evidence="1 4">Belongs to the UreD family.</text>
</comment>
<dbReference type="STRING" id="314283.MED297_01185"/>
<dbReference type="AlphaFoldDB" id="A4BBQ7"/>
<dbReference type="GO" id="GO:0005737">
    <property type="term" value="C:cytoplasm"/>
    <property type="evidence" value="ECO:0007669"/>
    <property type="project" value="UniProtKB-SubCell"/>
</dbReference>
<comment type="function">
    <text evidence="4">Required for maturation of urease via the functional incorporation of the urease nickel metallocenter.</text>
</comment>
<evidence type="ECO:0000256" key="2">
    <source>
        <dbReference type="ARBA" id="ARBA00022988"/>
    </source>
</evidence>
<organism evidence="6 7">
    <name type="scientific">Reinekea blandensis MED297</name>
    <dbReference type="NCBI Taxonomy" id="314283"/>
    <lineage>
        <taxon>Bacteria</taxon>
        <taxon>Pseudomonadati</taxon>
        <taxon>Pseudomonadota</taxon>
        <taxon>Gammaproteobacteria</taxon>
        <taxon>Oceanospirillales</taxon>
        <taxon>Saccharospirillaceae</taxon>
        <taxon>Reinekea</taxon>
    </lineage>
</organism>
<reference evidence="6 7" key="1">
    <citation type="submission" date="2006-02" db="EMBL/GenBank/DDBJ databases">
        <authorList>
            <person name="Pinhassi J."/>
            <person name="Pedros-Alio C."/>
            <person name="Ferriera S."/>
            <person name="Johnson J."/>
            <person name="Kravitz S."/>
            <person name="Halpern A."/>
            <person name="Remington K."/>
            <person name="Beeson K."/>
            <person name="Tran B."/>
            <person name="Rogers Y.-H."/>
            <person name="Friedman R."/>
            <person name="Venter J.C."/>
        </authorList>
    </citation>
    <scope>NUCLEOTIDE SEQUENCE [LARGE SCALE GENOMIC DNA]</scope>
    <source>
        <strain evidence="6 7">MED297</strain>
    </source>
</reference>
<dbReference type="HAMAP" id="MF_01384">
    <property type="entry name" value="UreD"/>
    <property type="match status" value="1"/>
</dbReference>
<dbReference type="Proteomes" id="UP000005953">
    <property type="component" value="Unassembled WGS sequence"/>
</dbReference>
<keyword evidence="7" id="KW-1185">Reference proteome</keyword>
<evidence type="ECO:0000313" key="6">
    <source>
        <dbReference type="EMBL" id="EAR10392.1"/>
    </source>
</evidence>
<sequence length="296" mass="32833">MGHVEHLPGTTTEHLDSVKQGQWQAFLSLTFAPTARGTRLVEKAHRGPLYIQKPFYPEGLSCPHAYLLHPPGGLVSGDTLSVSVNVREKAQVLITTPGAGRMYRAREQQARQRQINEMTVANDASLEWLPMEAIVFPDAQVEMSNRIDLTGSAKVIYWDVLSLGLPAMHQTFEQGRLNQNLQIVRDGRLVLQERLVLNDSNRALLDAEIGLRALPIQGVMVAGPFTEIPEATLEALQERTKAAGFAVGVTLIAGFVVIRLLNDCSERARQLFEQCWALLRPALLGREACVPRIWNT</sequence>
<dbReference type="PANTHER" id="PTHR33643">
    <property type="entry name" value="UREASE ACCESSORY PROTEIN D"/>
    <property type="match status" value="1"/>
</dbReference>
<evidence type="ECO:0000256" key="4">
    <source>
        <dbReference type="HAMAP-Rule" id="MF_01384"/>
    </source>
</evidence>
<dbReference type="PANTHER" id="PTHR33643:SF1">
    <property type="entry name" value="UREASE ACCESSORY PROTEIN D"/>
    <property type="match status" value="1"/>
</dbReference>
<dbReference type="RefSeq" id="WP_008046600.1">
    <property type="nucleotide sequence ID" value="NZ_CH724153.1"/>
</dbReference>
<dbReference type="InterPro" id="IPR002669">
    <property type="entry name" value="UreD"/>
</dbReference>
<dbReference type="Pfam" id="PF01774">
    <property type="entry name" value="UreD"/>
    <property type="match status" value="1"/>
</dbReference>
<comment type="subcellular location">
    <subcellularLocation>
        <location evidence="4">Cytoplasm</location>
    </subcellularLocation>
</comment>
<protein>
    <recommendedName>
        <fullName evidence="4">Urease accessory protein UreD</fullName>
    </recommendedName>
</protein>
<comment type="subunit">
    <text evidence="4">UreD, UreF and UreG form a complex that acts as a GTP-hydrolysis-dependent molecular chaperone, activating the urease apoprotein by helping to assemble the nickel containing metallocenter of UreC. The UreE protein probably delivers the nickel.</text>
</comment>
<keyword evidence="4" id="KW-0963">Cytoplasm</keyword>
<accession>A4BBQ7</accession>
<keyword evidence="2 4" id="KW-0996">Nickel insertion</keyword>
<dbReference type="HOGENOM" id="CLU_056339_0_0_6"/>
<keyword evidence="5" id="KW-0812">Transmembrane</keyword>
<dbReference type="OrthoDB" id="9798842at2"/>
<keyword evidence="5" id="KW-1133">Transmembrane helix</keyword>
<comment type="caution">
    <text evidence="6">The sequence shown here is derived from an EMBL/GenBank/DDBJ whole genome shotgun (WGS) entry which is preliminary data.</text>
</comment>
<gene>
    <name evidence="4" type="primary">ureD</name>
    <name evidence="6" type="ORF">MED297_01185</name>
</gene>
<evidence type="ECO:0000256" key="5">
    <source>
        <dbReference type="SAM" id="Phobius"/>
    </source>
</evidence>